<dbReference type="InterPro" id="IPR050557">
    <property type="entry name" value="RTX_toxin/Mannuronan_C5-epim"/>
</dbReference>
<dbReference type="GO" id="GO:0005509">
    <property type="term" value="F:calcium ion binding"/>
    <property type="evidence" value="ECO:0007669"/>
    <property type="project" value="InterPro"/>
</dbReference>
<dbReference type="PRINTS" id="PR00313">
    <property type="entry name" value="CABNDNGRPT"/>
</dbReference>
<dbReference type="Gene3D" id="2.150.10.10">
    <property type="entry name" value="Serralysin-like metalloprotease, C-terminal"/>
    <property type="match status" value="2"/>
</dbReference>
<dbReference type="AlphaFoldDB" id="A0A7C9RCQ6"/>
<protein>
    <submittedName>
        <fullName evidence="3">Calcium-binding protein</fullName>
    </submittedName>
</protein>
<evidence type="ECO:0000256" key="2">
    <source>
        <dbReference type="ARBA" id="ARBA00022525"/>
    </source>
</evidence>
<evidence type="ECO:0000256" key="1">
    <source>
        <dbReference type="ARBA" id="ARBA00004613"/>
    </source>
</evidence>
<dbReference type="Proteomes" id="UP000481252">
    <property type="component" value="Unassembled WGS sequence"/>
</dbReference>
<dbReference type="SUPFAM" id="SSF51120">
    <property type="entry name" value="beta-Roll"/>
    <property type="match status" value="3"/>
</dbReference>
<keyword evidence="4" id="KW-1185">Reference proteome</keyword>
<dbReference type="InterPro" id="IPR018511">
    <property type="entry name" value="Hemolysin-typ_Ca-bd_CS"/>
</dbReference>
<evidence type="ECO:0000313" key="3">
    <source>
        <dbReference type="EMBL" id="NGN43473.1"/>
    </source>
</evidence>
<comment type="subcellular location">
    <subcellularLocation>
        <location evidence="1">Secreted</location>
    </subcellularLocation>
</comment>
<proteinExistence type="predicted"/>
<name>A0A7C9RCQ6_9HYPH</name>
<gene>
    <name evidence="3" type="ORF">G6N74_20590</name>
</gene>
<dbReference type="GO" id="GO:0005576">
    <property type="term" value="C:extracellular region"/>
    <property type="evidence" value="ECO:0007669"/>
    <property type="project" value="UniProtKB-SubCell"/>
</dbReference>
<sequence>MSILSIGQIAEASKEDFRFFLQKIVESDAEPIITPTQVTLTAANGDKFVMKGSGFDGRVGVVTQIEVQSLGLKLIEVREISLQYMKVLNAISSSVDAFVAILGNVMVDGGVGPDIAIMGAGNDSFSASDGNDVWSGGAGNDYVYGGEGKDFMSGGPGNDSYDVDNALDVVNEASAGSNGIDTIRSTISFSLSNAYAARGAVENLVLKGPYNTSATGNALDNEIYGNYGNNIIDGKAGKDTLCGLDGDDIYIVSSAGDRVIEYETDTGNDTVRSYVDWILSARVERLKFLGTADLAGNGNTLNNTLVGNSGNNILRGGAGNDTLVGGGGKDILNGGDGYDTFVFNKPIGSTNIDRINDYNLAQDTIQLDTKYLSGLAKGGLTADAFHTGTAAQDASDRVIYNPATGDLWFDKDGLGGAAAIKFATLAPGLAMTAGEFFIV</sequence>
<keyword evidence="2" id="KW-0964">Secreted</keyword>
<dbReference type="Pfam" id="PF00353">
    <property type="entry name" value="HemolysinCabind"/>
    <property type="match status" value="3"/>
</dbReference>
<evidence type="ECO:0000313" key="4">
    <source>
        <dbReference type="Proteomes" id="UP000481252"/>
    </source>
</evidence>
<dbReference type="RefSeq" id="WP_165119887.1">
    <property type="nucleotide sequence ID" value="NZ_JAAKZG010000009.1"/>
</dbReference>
<comment type="caution">
    <text evidence="3">The sequence shown here is derived from an EMBL/GenBank/DDBJ whole genome shotgun (WGS) entry which is preliminary data.</text>
</comment>
<dbReference type="InterPro" id="IPR011049">
    <property type="entry name" value="Serralysin-like_metalloprot_C"/>
</dbReference>
<dbReference type="InterPro" id="IPR001343">
    <property type="entry name" value="Hemolysn_Ca-bd"/>
</dbReference>
<organism evidence="3 4">
    <name type="scientific">Mesorhizobium zhangyense</name>
    <dbReference type="NCBI Taxonomy" id="1776730"/>
    <lineage>
        <taxon>Bacteria</taxon>
        <taxon>Pseudomonadati</taxon>
        <taxon>Pseudomonadota</taxon>
        <taxon>Alphaproteobacteria</taxon>
        <taxon>Hyphomicrobiales</taxon>
        <taxon>Phyllobacteriaceae</taxon>
        <taxon>Mesorhizobium</taxon>
    </lineage>
</organism>
<dbReference type="PROSITE" id="PS00330">
    <property type="entry name" value="HEMOLYSIN_CALCIUM"/>
    <property type="match status" value="1"/>
</dbReference>
<dbReference type="PANTHER" id="PTHR38340:SF1">
    <property type="entry name" value="S-LAYER PROTEIN"/>
    <property type="match status" value="1"/>
</dbReference>
<dbReference type="EMBL" id="JAAKZG010000009">
    <property type="protein sequence ID" value="NGN43473.1"/>
    <property type="molecule type" value="Genomic_DNA"/>
</dbReference>
<reference evidence="3 4" key="1">
    <citation type="submission" date="2020-02" db="EMBL/GenBank/DDBJ databases">
        <title>Genome sequence of the type strain CGMCC 1.15528 of Mesorhizobium zhangyense.</title>
        <authorList>
            <person name="Gao J."/>
            <person name="Sun J."/>
        </authorList>
    </citation>
    <scope>NUCLEOTIDE SEQUENCE [LARGE SCALE GENOMIC DNA]</scope>
    <source>
        <strain evidence="3 4">CGMCC 1.15528</strain>
    </source>
</reference>
<accession>A0A7C9RCQ6</accession>
<dbReference type="PANTHER" id="PTHR38340">
    <property type="entry name" value="S-LAYER PROTEIN"/>
    <property type="match status" value="1"/>
</dbReference>